<evidence type="ECO:0000313" key="1">
    <source>
        <dbReference type="EMBL" id="KAK2152791.1"/>
    </source>
</evidence>
<protein>
    <submittedName>
        <fullName evidence="1">Uncharacterized protein</fullName>
    </submittedName>
</protein>
<name>A0AAD9JH06_RIDPI</name>
<dbReference type="Proteomes" id="UP001209878">
    <property type="component" value="Unassembled WGS sequence"/>
</dbReference>
<sequence>MFLSPIDEREVISVVNGCKSKTSTDCDDIDFRLIKSVITSIVMPITHIFNLSFQTGTFPEKKRKSPRSYHFLSREAKMISIITDLFSCSHNYLKSWKSFIATD</sequence>
<dbReference type="EMBL" id="JAODUO010002404">
    <property type="protein sequence ID" value="KAK2152791.1"/>
    <property type="molecule type" value="Genomic_DNA"/>
</dbReference>
<proteinExistence type="predicted"/>
<organism evidence="1 2">
    <name type="scientific">Ridgeia piscesae</name>
    <name type="common">Tubeworm</name>
    <dbReference type="NCBI Taxonomy" id="27915"/>
    <lineage>
        <taxon>Eukaryota</taxon>
        <taxon>Metazoa</taxon>
        <taxon>Spiralia</taxon>
        <taxon>Lophotrochozoa</taxon>
        <taxon>Annelida</taxon>
        <taxon>Polychaeta</taxon>
        <taxon>Sedentaria</taxon>
        <taxon>Canalipalpata</taxon>
        <taxon>Sabellida</taxon>
        <taxon>Siboglinidae</taxon>
        <taxon>Ridgeia</taxon>
    </lineage>
</organism>
<dbReference type="AlphaFoldDB" id="A0AAD9JH06"/>
<gene>
    <name evidence="1" type="ORF">NP493_2406g00000</name>
</gene>
<evidence type="ECO:0000313" key="2">
    <source>
        <dbReference type="Proteomes" id="UP001209878"/>
    </source>
</evidence>
<reference evidence="1" key="1">
    <citation type="journal article" date="2023" name="Mol. Biol. Evol.">
        <title>Third-Generation Sequencing Reveals the Adaptive Role of the Epigenome in Three Deep-Sea Polychaetes.</title>
        <authorList>
            <person name="Perez M."/>
            <person name="Aroh O."/>
            <person name="Sun Y."/>
            <person name="Lan Y."/>
            <person name="Juniper S.K."/>
            <person name="Young C.R."/>
            <person name="Angers B."/>
            <person name="Qian P.Y."/>
        </authorList>
    </citation>
    <scope>NUCLEOTIDE SEQUENCE</scope>
    <source>
        <strain evidence="1">R07B-5</strain>
    </source>
</reference>
<accession>A0AAD9JH06</accession>
<keyword evidence="2" id="KW-1185">Reference proteome</keyword>
<comment type="caution">
    <text evidence="1">The sequence shown here is derived from an EMBL/GenBank/DDBJ whole genome shotgun (WGS) entry which is preliminary data.</text>
</comment>